<protein>
    <submittedName>
        <fullName evidence="5">AraC family transcriptional regulator</fullName>
    </submittedName>
</protein>
<evidence type="ECO:0000313" key="6">
    <source>
        <dbReference type="Proteomes" id="UP000504882"/>
    </source>
</evidence>
<dbReference type="RefSeq" id="WP_133105842.1">
    <property type="nucleotide sequence ID" value="NZ_SMNA01000001.1"/>
</dbReference>
<dbReference type="SUPFAM" id="SSF46689">
    <property type="entry name" value="Homeodomain-like"/>
    <property type="match status" value="1"/>
</dbReference>
<sequence>MPPEPEPASAFVERAAPADLAGVLTGLWFVRTVAPTRFERILPATDVPFIVPLTVQPYGVRRADGWHLLRGPFVAGLTDEATISSNGGLVANVGARLRPDALRAVGLDPQRLAGGVHEVDGFPGLRRLRPDVDPGTALDAVVAGLRDRLEVAWRPDPVVRTALASFGADPQPRVGDVATRAGVSAPALVARFRRACGVTPKAFADLQRLHGLLERLTAAALAAGAGQVGDGGDTPVPGVIWSELAAAAGYYDQSHLTRAFHRFVGLTPTAYFDRVRRYGLETARFVPEQDVSPD</sequence>
<gene>
    <name evidence="5" type="ORF">EXU48_01725</name>
</gene>
<reference evidence="5 6" key="1">
    <citation type="submission" date="2019-03" db="EMBL/GenBank/DDBJ databases">
        <title>Genomic features of bacteria from cold environments.</title>
        <authorList>
            <person name="Shen L."/>
        </authorList>
    </citation>
    <scope>NUCLEOTIDE SEQUENCE [LARGE SCALE GENOMIC DNA]</scope>
    <source>
        <strain evidence="6">T3246-1</strain>
    </source>
</reference>
<accession>A0ABY2E8V6</accession>
<dbReference type="PROSITE" id="PS01124">
    <property type="entry name" value="HTH_ARAC_FAMILY_2"/>
    <property type="match status" value="1"/>
</dbReference>
<feature type="domain" description="HTH araC/xylS-type" evidence="4">
    <location>
        <begin position="156"/>
        <end position="274"/>
    </location>
</feature>
<evidence type="ECO:0000313" key="5">
    <source>
        <dbReference type="EMBL" id="TDE98940.1"/>
    </source>
</evidence>
<evidence type="ECO:0000256" key="1">
    <source>
        <dbReference type="ARBA" id="ARBA00023015"/>
    </source>
</evidence>
<evidence type="ECO:0000256" key="2">
    <source>
        <dbReference type="ARBA" id="ARBA00023125"/>
    </source>
</evidence>
<keyword evidence="6" id="KW-1185">Reference proteome</keyword>
<keyword evidence="2" id="KW-0238">DNA-binding</keyword>
<name>A0ABY2E8V6_9MICO</name>
<evidence type="ECO:0000256" key="3">
    <source>
        <dbReference type="ARBA" id="ARBA00023163"/>
    </source>
</evidence>
<dbReference type="InterPro" id="IPR050204">
    <property type="entry name" value="AraC_XylS_family_regulators"/>
</dbReference>
<dbReference type="SMART" id="SM00342">
    <property type="entry name" value="HTH_ARAC"/>
    <property type="match status" value="1"/>
</dbReference>
<dbReference type="Pfam" id="PF00165">
    <property type="entry name" value="HTH_AraC"/>
    <property type="match status" value="1"/>
</dbReference>
<keyword evidence="3" id="KW-0804">Transcription</keyword>
<organism evidence="5 6">
    <name type="scientific">Occultella glacieicola</name>
    <dbReference type="NCBI Taxonomy" id="2518684"/>
    <lineage>
        <taxon>Bacteria</taxon>
        <taxon>Bacillati</taxon>
        <taxon>Actinomycetota</taxon>
        <taxon>Actinomycetes</taxon>
        <taxon>Micrococcales</taxon>
        <taxon>Ruaniaceae</taxon>
        <taxon>Occultella</taxon>
    </lineage>
</organism>
<dbReference type="Gene3D" id="1.10.10.60">
    <property type="entry name" value="Homeodomain-like"/>
    <property type="match status" value="1"/>
</dbReference>
<dbReference type="PANTHER" id="PTHR46796">
    <property type="entry name" value="HTH-TYPE TRANSCRIPTIONAL ACTIVATOR RHAS-RELATED"/>
    <property type="match status" value="1"/>
</dbReference>
<comment type="caution">
    <text evidence="5">The sequence shown here is derived from an EMBL/GenBank/DDBJ whole genome shotgun (WGS) entry which is preliminary data.</text>
</comment>
<proteinExistence type="predicted"/>
<dbReference type="InterPro" id="IPR009057">
    <property type="entry name" value="Homeodomain-like_sf"/>
</dbReference>
<dbReference type="Proteomes" id="UP000504882">
    <property type="component" value="Unassembled WGS sequence"/>
</dbReference>
<evidence type="ECO:0000259" key="4">
    <source>
        <dbReference type="PROSITE" id="PS01124"/>
    </source>
</evidence>
<dbReference type="EMBL" id="SMNA01000001">
    <property type="protein sequence ID" value="TDE98940.1"/>
    <property type="molecule type" value="Genomic_DNA"/>
</dbReference>
<dbReference type="InterPro" id="IPR018060">
    <property type="entry name" value="HTH_AraC"/>
</dbReference>
<dbReference type="PANTHER" id="PTHR46796:SF15">
    <property type="entry name" value="BLL1074 PROTEIN"/>
    <property type="match status" value="1"/>
</dbReference>
<keyword evidence="1" id="KW-0805">Transcription regulation</keyword>